<organism evidence="1 2">
    <name type="scientific">Pneumocystis oryctolagi</name>
    <dbReference type="NCBI Taxonomy" id="42067"/>
    <lineage>
        <taxon>Eukaryota</taxon>
        <taxon>Fungi</taxon>
        <taxon>Dikarya</taxon>
        <taxon>Ascomycota</taxon>
        <taxon>Taphrinomycotina</taxon>
        <taxon>Pneumocystomycetes</taxon>
        <taxon>Pneumocystaceae</taxon>
        <taxon>Pneumocystis</taxon>
    </lineage>
</organism>
<dbReference type="Proteomes" id="UP000768646">
    <property type="component" value="Unassembled WGS sequence"/>
</dbReference>
<dbReference type="EMBL" id="JABTEG010000010">
    <property type="protein sequence ID" value="KAG4304242.1"/>
    <property type="molecule type" value="Genomic_DNA"/>
</dbReference>
<evidence type="ECO:0000313" key="1">
    <source>
        <dbReference type="EMBL" id="KAG4304242.1"/>
    </source>
</evidence>
<feature type="non-terminal residue" evidence="1">
    <location>
        <position position="1"/>
    </location>
</feature>
<accession>A0ACB7CCL8</accession>
<name>A0ACB7CCL8_9ASCO</name>
<comment type="caution">
    <text evidence="1">The sequence shown here is derived from an EMBL/GenBank/DDBJ whole genome shotgun (WGS) entry which is preliminary data.</text>
</comment>
<protein>
    <submittedName>
        <fullName evidence="1">Uncharacterized protein</fullName>
    </submittedName>
</protein>
<gene>
    <name evidence="1" type="ORF">PORY_002423</name>
</gene>
<sequence>SKSGVQVKEDCLDAFYNLKHKKLAKYIIFSINKEKTHIVVEKISESSNYQEFIKDLPENDCRYAVYDLEYDLEGEGKRKKYSNELYRYVFSFGMFFLYIDDYMRANMYLLMIKRFLSPDSSPIRSKMLYASSKDALRRALNGISVEIQGTDLSEIAYKTVFEKGLIDIISVQIDYI</sequence>
<keyword evidence="2" id="KW-1185">Reference proteome</keyword>
<evidence type="ECO:0000313" key="2">
    <source>
        <dbReference type="Proteomes" id="UP000768646"/>
    </source>
</evidence>
<proteinExistence type="predicted"/>
<reference evidence="1 2" key="1">
    <citation type="journal article" date="2021" name="Commun. Biol.">
        <title>Genomic insights into the host specific adaptation of the Pneumocystis genus.</title>
        <authorList>
            <person name="Cisse O.H."/>
            <person name="Ma L."/>
            <person name="Dekker J.P."/>
            <person name="Khil P.P."/>
            <person name="Youn J.-H."/>
            <person name="Brenchley J.M."/>
            <person name="Blair R."/>
            <person name="Pahar B."/>
            <person name="Chabe M."/>
            <person name="Van Rompay K.K.A."/>
            <person name="Keesler R."/>
            <person name="Sukura A."/>
            <person name="Hirsch V."/>
            <person name="Kutty G."/>
            <person name="Liu Y."/>
            <person name="Peng L."/>
            <person name="Chen J."/>
            <person name="Song J."/>
            <person name="Weissenbacher-Lang C."/>
            <person name="Xu J."/>
            <person name="Upham N.S."/>
            <person name="Stajich J.E."/>
            <person name="Cuomo C.A."/>
            <person name="Cushion M.T."/>
            <person name="Kovacs J.A."/>
        </authorList>
    </citation>
    <scope>NUCLEOTIDE SEQUENCE [LARGE SCALE GENOMIC DNA]</scope>
    <source>
        <strain evidence="1 2">RABM</strain>
    </source>
</reference>